<evidence type="ECO:0000313" key="3">
    <source>
        <dbReference type="Proteomes" id="UP001497383"/>
    </source>
</evidence>
<sequence length="167" mass="17575">MRFFTTSALALALALASPSSVTAFAIAATPSYGNSSTPATTTTTATQDDAAYTNDTVDVNKSNWYASYSTIITSLQPIEAYTTYVPESSIITITTCNESQCRATGVTVSEAGTVSLEGSFLAATTYTTRAVIASRKIETPPPHTPTLVAREGDDFKSLTLKTVFVSS</sequence>
<feature type="chain" id="PRO_5045312410" evidence="1">
    <location>
        <begin position="24"/>
        <end position="167"/>
    </location>
</feature>
<gene>
    <name evidence="2" type="ORF">LODBEIA_P06410</name>
</gene>
<reference evidence="2 3" key="1">
    <citation type="submission" date="2024-03" db="EMBL/GenBank/DDBJ databases">
        <authorList>
            <person name="Brejova B."/>
        </authorList>
    </citation>
    <scope>NUCLEOTIDE SEQUENCE [LARGE SCALE GENOMIC DNA]</scope>
    <source>
        <strain evidence="2 3">CBS 14171</strain>
    </source>
</reference>
<name>A0ABP0ZE45_9ASCO</name>
<keyword evidence="1" id="KW-0732">Signal</keyword>
<dbReference type="EMBL" id="OZ022405">
    <property type="protein sequence ID" value="CAK9436083.1"/>
    <property type="molecule type" value="Genomic_DNA"/>
</dbReference>
<keyword evidence="3" id="KW-1185">Reference proteome</keyword>
<feature type="signal peptide" evidence="1">
    <location>
        <begin position="1"/>
        <end position="23"/>
    </location>
</feature>
<proteinExistence type="predicted"/>
<evidence type="ECO:0000313" key="2">
    <source>
        <dbReference type="EMBL" id="CAK9436083.1"/>
    </source>
</evidence>
<protein>
    <submittedName>
        <fullName evidence="2">Uncharacterized protein</fullName>
    </submittedName>
</protein>
<dbReference type="RefSeq" id="XP_066827579.1">
    <property type="nucleotide sequence ID" value="XM_066976584.1"/>
</dbReference>
<evidence type="ECO:0000256" key="1">
    <source>
        <dbReference type="SAM" id="SignalP"/>
    </source>
</evidence>
<organism evidence="2 3">
    <name type="scientific">Lodderomyces beijingensis</name>
    <dbReference type="NCBI Taxonomy" id="1775926"/>
    <lineage>
        <taxon>Eukaryota</taxon>
        <taxon>Fungi</taxon>
        <taxon>Dikarya</taxon>
        <taxon>Ascomycota</taxon>
        <taxon>Saccharomycotina</taxon>
        <taxon>Pichiomycetes</taxon>
        <taxon>Debaryomycetaceae</taxon>
        <taxon>Candida/Lodderomyces clade</taxon>
        <taxon>Lodderomyces</taxon>
    </lineage>
</organism>
<accession>A0ABP0ZE45</accession>
<dbReference type="GeneID" id="92205837"/>
<dbReference type="Proteomes" id="UP001497383">
    <property type="component" value="Chromosome 1"/>
</dbReference>